<evidence type="ECO:0000259" key="10">
    <source>
        <dbReference type="PROSITE" id="PS50071"/>
    </source>
</evidence>
<dbReference type="InterPro" id="IPR020479">
    <property type="entry name" value="HD_metazoa"/>
</dbReference>
<dbReference type="STRING" id="6832.A0A553NV82"/>
<dbReference type="AlphaFoldDB" id="A0A553NV82"/>
<comment type="caution">
    <text evidence="11">The sequence shown here is derived from an EMBL/GenBank/DDBJ whole genome shotgun (WGS) entry which is preliminary data.</text>
</comment>
<sequence length="295" mass="32356">MSNHLSETNNASHPILSNYAFDSSIPTSVTLEPSGTPGTSTDSSVTSSMAAAAAAAHFYQQHQQAAAAAAANFDSNPGNQPQIAVAAAAAAAAAAAQAESSPRYPWMSITERFINGSLQGFPWGGPNGCPRRRGRQTYTRFQTLELEKEFHFNHYLTRRRRIEIAHALCLTERQIKIWFQNRRMKLKKELRAVKEINEQHRQKSHPAERDRLLSSMPVDTRQDTSSSATPSHQQHHHPSSSSLMMNSSYSNHNQSSSIGSFLPPLDKSGGLSSFGSTACPQSPVHLESATTHLRH</sequence>
<evidence type="ECO:0000256" key="5">
    <source>
        <dbReference type="ARBA" id="ARBA00023155"/>
    </source>
</evidence>
<evidence type="ECO:0000313" key="11">
    <source>
        <dbReference type="EMBL" id="TRY69343.1"/>
    </source>
</evidence>
<dbReference type="FunFam" id="1.10.10.60:FF:000317">
    <property type="entry name" value="homeobox protein abdominal-A"/>
    <property type="match status" value="1"/>
</dbReference>
<dbReference type="OrthoDB" id="6159439at2759"/>
<evidence type="ECO:0000256" key="8">
    <source>
        <dbReference type="RuleBase" id="RU000682"/>
    </source>
</evidence>
<gene>
    <name evidence="11" type="ORF">TCAL_10185</name>
</gene>
<proteinExistence type="inferred from homology"/>
<dbReference type="OMA" id="AMVAEHH"/>
<dbReference type="PANTHER" id="PTHR45659:SF4">
    <property type="entry name" value="HOMEOBOX PROTEIN ABDOMINAL-A"/>
    <property type="match status" value="1"/>
</dbReference>
<dbReference type="PRINTS" id="PR00024">
    <property type="entry name" value="HOMEOBOX"/>
</dbReference>
<dbReference type="InterPro" id="IPR050296">
    <property type="entry name" value="Antp_homeobox"/>
</dbReference>
<reference evidence="11 12" key="1">
    <citation type="journal article" date="2018" name="Nat. Ecol. Evol.">
        <title>Genomic signatures of mitonuclear coevolution across populations of Tigriopus californicus.</title>
        <authorList>
            <person name="Barreto F.S."/>
            <person name="Watson E.T."/>
            <person name="Lima T.G."/>
            <person name="Willett C.S."/>
            <person name="Edmands S."/>
            <person name="Li W."/>
            <person name="Burton R.S."/>
        </authorList>
    </citation>
    <scope>NUCLEOTIDE SEQUENCE [LARGE SCALE GENOMIC DNA]</scope>
    <source>
        <strain evidence="11 12">San Diego</strain>
    </source>
</reference>
<dbReference type="Gene3D" id="1.10.10.60">
    <property type="entry name" value="Homeodomain-like"/>
    <property type="match status" value="1"/>
</dbReference>
<keyword evidence="12" id="KW-1185">Reference proteome</keyword>
<name>A0A553NV82_TIGCA</name>
<dbReference type="EMBL" id="VCGU01000010">
    <property type="protein sequence ID" value="TRY69343.1"/>
    <property type="molecule type" value="Genomic_DNA"/>
</dbReference>
<dbReference type="PROSITE" id="PS50071">
    <property type="entry name" value="HOMEOBOX_2"/>
    <property type="match status" value="1"/>
</dbReference>
<dbReference type="PROSITE" id="PS00027">
    <property type="entry name" value="HOMEOBOX_1"/>
    <property type="match status" value="1"/>
</dbReference>
<feature type="domain" description="Homeobox" evidence="10">
    <location>
        <begin position="129"/>
        <end position="189"/>
    </location>
</feature>
<dbReference type="InterPro" id="IPR009057">
    <property type="entry name" value="Homeodomain-like_sf"/>
</dbReference>
<organism evidence="11 12">
    <name type="scientific">Tigriopus californicus</name>
    <name type="common">Marine copepod</name>
    <dbReference type="NCBI Taxonomy" id="6832"/>
    <lineage>
        <taxon>Eukaryota</taxon>
        <taxon>Metazoa</taxon>
        <taxon>Ecdysozoa</taxon>
        <taxon>Arthropoda</taxon>
        <taxon>Crustacea</taxon>
        <taxon>Multicrustacea</taxon>
        <taxon>Hexanauplia</taxon>
        <taxon>Copepoda</taxon>
        <taxon>Harpacticoida</taxon>
        <taxon>Harpacticidae</taxon>
        <taxon>Tigriopus</taxon>
    </lineage>
</organism>
<dbReference type="SMART" id="SM00389">
    <property type="entry name" value="HOX"/>
    <property type="match status" value="1"/>
</dbReference>
<comment type="similarity">
    <text evidence="2">Belongs to the Antp homeobox family.</text>
</comment>
<evidence type="ECO:0000256" key="1">
    <source>
        <dbReference type="ARBA" id="ARBA00004123"/>
    </source>
</evidence>
<keyword evidence="5 7" id="KW-0371">Homeobox</keyword>
<dbReference type="GO" id="GO:0000122">
    <property type="term" value="P:negative regulation of transcription by RNA polymerase II"/>
    <property type="evidence" value="ECO:0007669"/>
    <property type="project" value="TreeGrafter"/>
</dbReference>
<evidence type="ECO:0000256" key="9">
    <source>
        <dbReference type="SAM" id="MobiDB-lite"/>
    </source>
</evidence>
<keyword evidence="3" id="KW-0217">Developmental protein</keyword>
<dbReference type="InterPro" id="IPR017970">
    <property type="entry name" value="Homeobox_CS"/>
</dbReference>
<dbReference type="CDD" id="cd00086">
    <property type="entry name" value="homeodomain"/>
    <property type="match status" value="1"/>
</dbReference>
<evidence type="ECO:0000256" key="3">
    <source>
        <dbReference type="ARBA" id="ARBA00022473"/>
    </source>
</evidence>
<evidence type="ECO:0000256" key="4">
    <source>
        <dbReference type="ARBA" id="ARBA00023125"/>
    </source>
</evidence>
<accession>A0A553NV82</accession>
<feature type="compositionally biased region" description="Polar residues" evidence="9">
    <location>
        <begin position="270"/>
        <end position="280"/>
    </location>
</feature>
<feature type="DNA-binding region" description="Homeobox" evidence="7">
    <location>
        <begin position="131"/>
        <end position="190"/>
    </location>
</feature>
<dbReference type="GO" id="GO:0009952">
    <property type="term" value="P:anterior/posterior pattern specification"/>
    <property type="evidence" value="ECO:0007669"/>
    <property type="project" value="TreeGrafter"/>
</dbReference>
<dbReference type="Pfam" id="PF00046">
    <property type="entry name" value="Homeodomain"/>
    <property type="match status" value="1"/>
</dbReference>
<evidence type="ECO:0000256" key="2">
    <source>
        <dbReference type="ARBA" id="ARBA00009107"/>
    </source>
</evidence>
<feature type="compositionally biased region" description="Basic and acidic residues" evidence="9">
    <location>
        <begin position="197"/>
        <end position="212"/>
    </location>
</feature>
<dbReference type="Proteomes" id="UP000318571">
    <property type="component" value="Chromosome 1"/>
</dbReference>
<keyword evidence="4 7" id="KW-0238">DNA-binding</keyword>
<feature type="compositionally biased region" description="Low complexity" evidence="9">
    <location>
        <begin position="239"/>
        <end position="260"/>
    </location>
</feature>
<evidence type="ECO:0000256" key="6">
    <source>
        <dbReference type="ARBA" id="ARBA00023242"/>
    </source>
</evidence>
<dbReference type="GO" id="GO:0000978">
    <property type="term" value="F:RNA polymerase II cis-regulatory region sequence-specific DNA binding"/>
    <property type="evidence" value="ECO:0007669"/>
    <property type="project" value="TreeGrafter"/>
</dbReference>
<feature type="region of interest" description="Disordered" evidence="9">
    <location>
        <begin position="197"/>
        <end position="295"/>
    </location>
</feature>
<protein>
    <recommendedName>
        <fullName evidence="10">Homeobox domain-containing protein</fullName>
    </recommendedName>
</protein>
<keyword evidence="6 7" id="KW-0539">Nucleus</keyword>
<evidence type="ECO:0000256" key="7">
    <source>
        <dbReference type="PROSITE-ProRule" id="PRU00108"/>
    </source>
</evidence>
<evidence type="ECO:0000313" key="12">
    <source>
        <dbReference type="Proteomes" id="UP000318571"/>
    </source>
</evidence>
<dbReference type="InterPro" id="IPR001356">
    <property type="entry name" value="HD"/>
</dbReference>
<dbReference type="PANTHER" id="PTHR45659">
    <property type="entry name" value="HOMEOBOX PROTEIN HOX"/>
    <property type="match status" value="1"/>
</dbReference>
<dbReference type="GO" id="GO:0000981">
    <property type="term" value="F:DNA-binding transcription factor activity, RNA polymerase II-specific"/>
    <property type="evidence" value="ECO:0007669"/>
    <property type="project" value="InterPro"/>
</dbReference>
<comment type="subcellular location">
    <subcellularLocation>
        <location evidence="1 7 8">Nucleus</location>
    </subcellularLocation>
</comment>
<dbReference type="GO" id="GO:0005634">
    <property type="term" value="C:nucleus"/>
    <property type="evidence" value="ECO:0007669"/>
    <property type="project" value="UniProtKB-SubCell"/>
</dbReference>
<dbReference type="SUPFAM" id="SSF46689">
    <property type="entry name" value="Homeodomain-like"/>
    <property type="match status" value="1"/>
</dbReference>